<name>A0A923RPG9_9FIRM</name>
<dbReference type="GO" id="GO:0006629">
    <property type="term" value="P:lipid metabolic process"/>
    <property type="evidence" value="ECO:0007669"/>
    <property type="project" value="InterPro"/>
</dbReference>
<keyword evidence="3" id="KW-1185">Reference proteome</keyword>
<reference evidence="2" key="1">
    <citation type="submission" date="2020-08" db="EMBL/GenBank/DDBJ databases">
        <title>Genome public.</title>
        <authorList>
            <person name="Liu C."/>
            <person name="Sun Q."/>
        </authorList>
    </citation>
    <scope>NUCLEOTIDE SEQUENCE</scope>
    <source>
        <strain evidence="2">NSJ-68</strain>
    </source>
</reference>
<dbReference type="InterPro" id="IPR017946">
    <property type="entry name" value="PLC-like_Pdiesterase_TIM-brl"/>
</dbReference>
<dbReference type="Pfam" id="PF03009">
    <property type="entry name" value="GDPD"/>
    <property type="match status" value="1"/>
</dbReference>
<accession>A0A923RPG9</accession>
<dbReference type="AlphaFoldDB" id="A0A923RPG9"/>
<gene>
    <name evidence="2" type="ORF">H8S44_11130</name>
</gene>
<dbReference type="RefSeq" id="WP_186872439.1">
    <property type="nucleotide sequence ID" value="NZ_JACOOR010000006.1"/>
</dbReference>
<comment type="caution">
    <text evidence="2">The sequence shown here is derived from an EMBL/GenBank/DDBJ whole genome shotgun (WGS) entry which is preliminary data.</text>
</comment>
<dbReference type="Proteomes" id="UP000649345">
    <property type="component" value="Unassembled WGS sequence"/>
</dbReference>
<protein>
    <recommendedName>
        <fullName evidence="1">GP-PDE domain-containing protein</fullName>
    </recommendedName>
</protein>
<sequence>MIKSTTKKTIKIRIILTAGVLLAAAIAAVLIHHRLYVTAIRDIRIFNIPEEGYRLTRYGEEVKGAIAARVEADNELASRELRYESSDPEIVTVSEEGVLTAGKQGNAVVKVISVGNPSVSRELPVTVIQKAMSMQVALPEELPSNEYYYLIHRGDRVSFRALPEPADALVENLTYTSSRPSVASVSEDGEIRAYKGGTSLISVYWVSPYTPEGQKVLVGEFWVNVCRKTDHDSLAYHELQWYEESCLIAHALGNAGDYKYTNTRDALEESISEGFKVIEVDLAMTSDKEVVCRHNWKKDTFDVSYDGRIPDLATFEKEKYFGTLTTLTARGLLEIWAEHPELYFITDVKQDENTDLPEVIEHFVALAREMGQEKLLERLIVQLYNAEDYDKINAIYPMKHWLFTFYQLPKTDEAEEAAAKYSKEMNFGAFTVPVKWKRTGYFTGLAEDYKMNLFVHVVDEPAELRKYMKRGIYGFYTDYWSPKKLQEMRENGEN</sequence>
<dbReference type="SUPFAM" id="SSF49373">
    <property type="entry name" value="Invasin/intimin cell-adhesion fragments"/>
    <property type="match status" value="2"/>
</dbReference>
<proteinExistence type="predicted"/>
<dbReference type="InterPro" id="IPR030395">
    <property type="entry name" value="GP_PDE_dom"/>
</dbReference>
<dbReference type="EMBL" id="JACOOR010000006">
    <property type="protein sequence ID" value="MBC5660325.1"/>
    <property type="molecule type" value="Genomic_DNA"/>
</dbReference>
<evidence type="ECO:0000259" key="1">
    <source>
        <dbReference type="PROSITE" id="PS51704"/>
    </source>
</evidence>
<organism evidence="2 3">
    <name type="scientific">Anaerosacchariphilus hominis</name>
    <dbReference type="NCBI Taxonomy" id="2763017"/>
    <lineage>
        <taxon>Bacteria</taxon>
        <taxon>Bacillati</taxon>
        <taxon>Bacillota</taxon>
        <taxon>Clostridia</taxon>
        <taxon>Lachnospirales</taxon>
        <taxon>Lachnospiraceae</taxon>
        <taxon>Anaerosacchariphilus</taxon>
    </lineage>
</organism>
<dbReference type="PROSITE" id="PS51704">
    <property type="entry name" value="GP_PDE"/>
    <property type="match status" value="1"/>
</dbReference>
<evidence type="ECO:0000313" key="2">
    <source>
        <dbReference type="EMBL" id="MBC5660325.1"/>
    </source>
</evidence>
<dbReference type="Gene3D" id="3.20.20.190">
    <property type="entry name" value="Phosphatidylinositol (PI) phosphodiesterase"/>
    <property type="match status" value="1"/>
</dbReference>
<dbReference type="SUPFAM" id="SSF51695">
    <property type="entry name" value="PLC-like phosphodiesterases"/>
    <property type="match status" value="1"/>
</dbReference>
<dbReference type="InterPro" id="IPR008964">
    <property type="entry name" value="Invasin/intimin_cell_adhesion"/>
</dbReference>
<evidence type="ECO:0000313" key="3">
    <source>
        <dbReference type="Proteomes" id="UP000649345"/>
    </source>
</evidence>
<dbReference type="Gene3D" id="2.60.40.1080">
    <property type="match status" value="2"/>
</dbReference>
<feature type="domain" description="GP-PDE" evidence="1">
    <location>
        <begin position="245"/>
        <end position="489"/>
    </location>
</feature>
<dbReference type="GO" id="GO:0008081">
    <property type="term" value="F:phosphoric diester hydrolase activity"/>
    <property type="evidence" value="ECO:0007669"/>
    <property type="project" value="InterPro"/>
</dbReference>